<dbReference type="CDD" id="cd02440">
    <property type="entry name" value="AdoMet_MTases"/>
    <property type="match status" value="1"/>
</dbReference>
<evidence type="ECO:0000313" key="2">
    <source>
        <dbReference type="EMBL" id="CAB3287738.1"/>
    </source>
</evidence>
<sequence>MLPNKKGLEIIRTYMKIYNGSNEDFIKEHLVKELIENNVLVETEDETYTLKSENEEEMMHSKVGALKEAVYKFVKPSNIENLGNPRVLDLCSGLCYNAISALHYNKNSKIDMVEICEEVLFLTLFLDIPFKEHEIIKDKVREYFLNKIGIKYKSKYDNINIYVEDARKFIVNCNKKYDIVFHDAFSPKRDPTLYTYDFLREIYKRLNDNGVIISYSSSIPFRSALVSCGFIISERESIGRKRGITLGYKNPNFKPNRINKIDERVIALSINAIPYRDETLNLTKEEIIKNRNIRKEKLREKLIKVGKYISTKQIKKGNIPEDILKIQEENLNSSEIIIKMRREFFKDIYDEIFSIY</sequence>
<dbReference type="GO" id="GO:0016645">
    <property type="term" value="F:oxidoreductase activity, acting on the CH-NH group of donors"/>
    <property type="evidence" value="ECO:0007669"/>
    <property type="project" value="InterPro"/>
</dbReference>
<evidence type="ECO:0000259" key="1">
    <source>
        <dbReference type="Pfam" id="PF05430"/>
    </source>
</evidence>
<dbReference type="SUPFAM" id="SSF53335">
    <property type="entry name" value="S-adenosyl-L-methionine-dependent methyltransferases"/>
    <property type="match status" value="1"/>
</dbReference>
<evidence type="ECO:0000313" key="3">
    <source>
        <dbReference type="Proteomes" id="UP000679213"/>
    </source>
</evidence>
<dbReference type="GeneID" id="65883169"/>
<dbReference type="InterPro" id="IPR008471">
    <property type="entry name" value="MnmC-like_methylTransf"/>
</dbReference>
<protein>
    <submittedName>
        <fullName evidence="2">Methyltransf_30 domain-containing protein</fullName>
    </submittedName>
</protein>
<dbReference type="InterPro" id="IPR029063">
    <property type="entry name" value="SAM-dependent_MTases_sf"/>
</dbReference>
<name>A0A8D6PS73_9EURY</name>
<proteinExistence type="predicted"/>
<dbReference type="Gene3D" id="3.40.50.150">
    <property type="entry name" value="Vaccinia Virus protein VP39"/>
    <property type="match status" value="1"/>
</dbReference>
<feature type="domain" description="MnmC-like methyltransferase" evidence="1">
    <location>
        <begin position="131"/>
        <end position="250"/>
    </location>
</feature>
<organism evidence="2 3">
    <name type="scientific">Methanocaldococcus lauensis</name>
    <dbReference type="NCBI Taxonomy" id="2546128"/>
    <lineage>
        <taxon>Archaea</taxon>
        <taxon>Methanobacteriati</taxon>
        <taxon>Methanobacteriota</taxon>
        <taxon>Methanomada group</taxon>
        <taxon>Methanococci</taxon>
        <taxon>Methanococcales</taxon>
        <taxon>Methanocaldococcaceae</taxon>
        <taxon>Methanocaldococcus</taxon>
    </lineage>
</organism>
<gene>
    <name evidence="2" type="ORF">MLAUSG7_0366</name>
</gene>
<dbReference type="EMBL" id="LR792632">
    <property type="protein sequence ID" value="CAB3287738.1"/>
    <property type="molecule type" value="Genomic_DNA"/>
</dbReference>
<dbReference type="Pfam" id="PF05430">
    <property type="entry name" value="Methyltransf_30"/>
    <property type="match status" value="1"/>
</dbReference>
<keyword evidence="3" id="KW-1185">Reference proteome</keyword>
<reference evidence="2 3" key="1">
    <citation type="submission" date="2020-04" db="EMBL/GenBank/DDBJ databases">
        <authorList>
            <consortium name="Genoscope - CEA"/>
            <person name="William W."/>
        </authorList>
    </citation>
    <scope>NUCLEOTIDE SEQUENCE [LARGE SCALE GENOMIC DNA]</scope>
    <source>
        <strain evidence="2 3">SG7</strain>
    </source>
</reference>
<dbReference type="RefSeq" id="WP_214400270.1">
    <property type="nucleotide sequence ID" value="NZ_LR792632.1"/>
</dbReference>
<dbReference type="KEGG" id="mesg:MLAUSG7_0366"/>
<accession>A0A8D6PS73</accession>
<dbReference type="PANTHER" id="PTHR39963">
    <property type="entry name" value="SLL0983 PROTEIN"/>
    <property type="match status" value="1"/>
</dbReference>
<dbReference type="Proteomes" id="UP000679213">
    <property type="component" value="Chromosome I"/>
</dbReference>
<dbReference type="AlphaFoldDB" id="A0A8D6PS73"/>
<dbReference type="PANTHER" id="PTHR39963:SF1">
    <property type="entry name" value="MNMC-LIKE METHYLTRANSFERASE DOMAIN-CONTAINING PROTEIN"/>
    <property type="match status" value="1"/>
</dbReference>